<dbReference type="GO" id="GO:0016491">
    <property type="term" value="F:oxidoreductase activity"/>
    <property type="evidence" value="ECO:0007669"/>
    <property type="project" value="UniProtKB-KW"/>
</dbReference>
<sequence length="300" mass="34386">MERVQMAEDLSFSRIIHGLWRLADWNYSDKEVIGLIEHCLELGITTFDHADIYGSYTCEALFGKALQQKPELRDRMEIVTKCGIVLESPNRPDNKSHHYNTSKKHIISSAEMSLRHLQTEYIDTLLIHRPDPFMDPAEVAEAFTQLKTSGKVKHFGVSNFKSHQFTMLQSYLDFELITNQIELSAYHLENFADGTLNLCQEKRIPPMAWSPLAGGKIFSGDNEKSERLKNTITKIAEEIGASDIDEVLYAWLLNHPARIMPIVGSGKKERIERAVEALKHYLNRDQWFEILQSSMGHDIP</sequence>
<dbReference type="AlphaFoldDB" id="A0A2V2ZNK4"/>
<evidence type="ECO:0000259" key="4">
    <source>
        <dbReference type="Pfam" id="PF00248"/>
    </source>
</evidence>
<name>A0A2V2ZNK4_9BACI</name>
<dbReference type="InterPro" id="IPR020471">
    <property type="entry name" value="AKR"/>
</dbReference>
<evidence type="ECO:0000313" key="5">
    <source>
        <dbReference type="EMBL" id="PWW25890.1"/>
    </source>
</evidence>
<gene>
    <name evidence="5" type="ORF">DFO73_112183</name>
</gene>
<comment type="caution">
    <text evidence="5">The sequence shown here is derived from an EMBL/GenBank/DDBJ whole genome shotgun (WGS) entry which is preliminary data.</text>
</comment>
<dbReference type="SUPFAM" id="SSF51430">
    <property type="entry name" value="NAD(P)-linked oxidoreductase"/>
    <property type="match status" value="1"/>
</dbReference>
<dbReference type="PANTHER" id="PTHR43364:SF1">
    <property type="entry name" value="OXIDOREDUCTASE YDHF"/>
    <property type="match status" value="1"/>
</dbReference>
<dbReference type="OrthoDB" id="9773828at2"/>
<dbReference type="CDD" id="cd19092">
    <property type="entry name" value="AKR_BsYcsN_EcYdhF-like"/>
    <property type="match status" value="1"/>
</dbReference>
<dbReference type="Pfam" id="PF00248">
    <property type="entry name" value="Aldo_ket_red"/>
    <property type="match status" value="1"/>
</dbReference>
<keyword evidence="2" id="KW-0560">Oxidoreductase</keyword>
<feature type="domain" description="NADP-dependent oxidoreductase" evidence="4">
    <location>
        <begin position="14"/>
        <end position="290"/>
    </location>
</feature>
<dbReference type="InterPro" id="IPR050523">
    <property type="entry name" value="AKR_Detox_Biosynth"/>
</dbReference>
<dbReference type="RefSeq" id="WP_110066581.1">
    <property type="nucleotide sequence ID" value="NZ_QGTW01000012.1"/>
</dbReference>
<evidence type="ECO:0000256" key="1">
    <source>
        <dbReference type="ARBA" id="ARBA00022857"/>
    </source>
</evidence>
<comment type="similarity">
    <text evidence="3">Belongs to the aldo/keto reductase family. Aldo/keto reductase 2 subfamily.</text>
</comment>
<organism evidence="5 6">
    <name type="scientific">Cytobacillus oceanisediminis</name>
    <dbReference type="NCBI Taxonomy" id="665099"/>
    <lineage>
        <taxon>Bacteria</taxon>
        <taxon>Bacillati</taxon>
        <taxon>Bacillota</taxon>
        <taxon>Bacilli</taxon>
        <taxon>Bacillales</taxon>
        <taxon>Bacillaceae</taxon>
        <taxon>Cytobacillus</taxon>
    </lineage>
</organism>
<protein>
    <submittedName>
        <fullName evidence="5">Putative oxidoreductase</fullName>
    </submittedName>
</protein>
<evidence type="ECO:0000256" key="3">
    <source>
        <dbReference type="ARBA" id="ARBA00038157"/>
    </source>
</evidence>
<dbReference type="GO" id="GO:0005829">
    <property type="term" value="C:cytosol"/>
    <property type="evidence" value="ECO:0007669"/>
    <property type="project" value="TreeGrafter"/>
</dbReference>
<dbReference type="EMBL" id="QGTW01000012">
    <property type="protein sequence ID" value="PWW25890.1"/>
    <property type="molecule type" value="Genomic_DNA"/>
</dbReference>
<proteinExistence type="inferred from homology"/>
<accession>A0A2V2ZNK4</accession>
<keyword evidence="1" id="KW-0521">NADP</keyword>
<evidence type="ECO:0000256" key="2">
    <source>
        <dbReference type="ARBA" id="ARBA00023002"/>
    </source>
</evidence>
<dbReference type="FunFam" id="3.20.20.100:FF:000008">
    <property type="entry name" value="Aldo/keto reductase family oxidoreductase"/>
    <property type="match status" value="1"/>
</dbReference>
<reference evidence="5 6" key="1">
    <citation type="submission" date="2018-05" db="EMBL/GenBank/DDBJ databases">
        <title>Freshwater and sediment microbial communities from various areas in North America, analyzing microbe dynamics in response to fracking.</title>
        <authorList>
            <person name="Lamendella R."/>
        </authorList>
    </citation>
    <scope>NUCLEOTIDE SEQUENCE [LARGE SCALE GENOMIC DNA]</scope>
    <source>
        <strain evidence="5 6">15_TX</strain>
    </source>
</reference>
<dbReference type="PANTHER" id="PTHR43364">
    <property type="entry name" value="NADH-SPECIFIC METHYLGLYOXAL REDUCTASE-RELATED"/>
    <property type="match status" value="1"/>
</dbReference>
<dbReference type="Gene3D" id="3.20.20.100">
    <property type="entry name" value="NADP-dependent oxidoreductase domain"/>
    <property type="match status" value="1"/>
</dbReference>
<dbReference type="InterPro" id="IPR036812">
    <property type="entry name" value="NAD(P)_OxRdtase_dom_sf"/>
</dbReference>
<dbReference type="PRINTS" id="PR00069">
    <property type="entry name" value="ALDKETRDTASE"/>
</dbReference>
<evidence type="ECO:0000313" key="6">
    <source>
        <dbReference type="Proteomes" id="UP000247150"/>
    </source>
</evidence>
<dbReference type="InterPro" id="IPR023210">
    <property type="entry name" value="NADP_OxRdtase_dom"/>
</dbReference>
<dbReference type="Proteomes" id="UP000247150">
    <property type="component" value="Unassembled WGS sequence"/>
</dbReference>